<gene>
    <name evidence="2" type="ORF">CQY22_018215</name>
</gene>
<feature type="coiled-coil region" evidence="1">
    <location>
        <begin position="120"/>
        <end position="147"/>
    </location>
</feature>
<dbReference type="OrthoDB" id="4720300at2"/>
<evidence type="ECO:0000313" key="3">
    <source>
        <dbReference type="Proteomes" id="UP000230551"/>
    </source>
</evidence>
<dbReference type="AlphaFoldDB" id="A0A2G5P484"/>
<evidence type="ECO:0008006" key="4">
    <source>
        <dbReference type="Google" id="ProtNLM"/>
    </source>
</evidence>
<sequence>MSVGVQKYLGAVDSVLGGAERLYPTSTSQKTLSTLEPVIPRPPNGAGNLLTYSSADGRSYQIKLTSTGNTDKGVNWWTSTTDEKGAGDRRDAAGIRTDARSTGNALAPAANSPEGMKTLAGSMEQRLAAMERKLATSKRQNALLAARLRQIAAAYRAAGKTGGGIPNLGSMGGSPSGKPSIPGAPKMNGIPGLSTLFGNRGTTKTRSGESAIPSLSSGALSASSSPKEVARAILAEAARRGYSRERAIAILSTAMQESGLRQQARGGGGAWWGIFQQDTSYHGRANPNLNIYEFFERLDGKGGRTSSDIWKSIFWLQQRPGESSAEAAYANGRKAYLREIQSQVSAATRMYDSIVG</sequence>
<evidence type="ECO:0000256" key="1">
    <source>
        <dbReference type="SAM" id="Coils"/>
    </source>
</evidence>
<protein>
    <recommendedName>
        <fullName evidence="4">Phage tail lysozyme domain-containing protein</fullName>
    </recommendedName>
</protein>
<organism evidence="2 3">
    <name type="scientific">Mycolicibacterium brumae</name>
    <dbReference type="NCBI Taxonomy" id="85968"/>
    <lineage>
        <taxon>Bacteria</taxon>
        <taxon>Bacillati</taxon>
        <taxon>Actinomycetota</taxon>
        <taxon>Actinomycetes</taxon>
        <taxon>Mycobacteriales</taxon>
        <taxon>Mycobacteriaceae</taxon>
        <taxon>Mycolicibacterium</taxon>
    </lineage>
</organism>
<comment type="caution">
    <text evidence="2">The sequence shown here is derived from an EMBL/GenBank/DDBJ whole genome shotgun (WGS) entry which is preliminary data.</text>
</comment>
<evidence type="ECO:0000313" key="2">
    <source>
        <dbReference type="EMBL" id="PIB73106.1"/>
    </source>
</evidence>
<proteinExistence type="predicted"/>
<accession>A0A2G5P484</accession>
<keyword evidence="1" id="KW-0175">Coiled coil</keyword>
<keyword evidence="3" id="KW-1185">Reference proteome</keyword>
<dbReference type="EMBL" id="PDCN02000042">
    <property type="protein sequence ID" value="PIB73106.1"/>
    <property type="molecule type" value="Genomic_DNA"/>
</dbReference>
<dbReference type="RefSeq" id="WP_090593881.1">
    <property type="nucleotide sequence ID" value="NZ_CP104302.1"/>
</dbReference>
<reference evidence="2 3" key="1">
    <citation type="journal article" date="2017" name="Infect. Genet. Evol.">
        <title>The new phylogeny of the genus Mycobacterium: The old and the news.</title>
        <authorList>
            <person name="Tortoli E."/>
            <person name="Fedrizzi T."/>
            <person name="Meehan C.J."/>
            <person name="Trovato A."/>
            <person name="Grottola A."/>
            <person name="Giacobazzi E."/>
            <person name="Serpini G.F."/>
            <person name="Tagliazucchi S."/>
            <person name="Fabio A."/>
            <person name="Bettua C."/>
            <person name="Bertorelli R."/>
            <person name="Frascaro F."/>
            <person name="De Sanctis V."/>
            <person name="Pecorari M."/>
            <person name="Jousson O."/>
            <person name="Segata N."/>
            <person name="Cirillo D.M."/>
        </authorList>
    </citation>
    <scope>NUCLEOTIDE SEQUENCE [LARGE SCALE GENOMIC DNA]</scope>
    <source>
        <strain evidence="2 3">CIP1034565</strain>
    </source>
</reference>
<name>A0A2G5P484_9MYCO</name>
<dbReference type="Proteomes" id="UP000230551">
    <property type="component" value="Unassembled WGS sequence"/>
</dbReference>